<dbReference type="EMBL" id="QFYP01000001">
    <property type="protein sequence ID" value="RAK60702.1"/>
    <property type="molecule type" value="Genomic_DNA"/>
</dbReference>
<dbReference type="InterPro" id="IPR042094">
    <property type="entry name" value="T2SS_GspF_sf"/>
</dbReference>
<keyword evidence="10" id="KW-1185">Reference proteome</keyword>
<evidence type="ECO:0000256" key="4">
    <source>
        <dbReference type="ARBA" id="ARBA00022989"/>
    </source>
</evidence>
<evidence type="ECO:0000256" key="5">
    <source>
        <dbReference type="ARBA" id="ARBA00023136"/>
    </source>
</evidence>
<dbReference type="AlphaFoldDB" id="A0A328AZZ1"/>
<keyword evidence="4 7" id="KW-1133">Transmembrane helix</keyword>
<dbReference type="OrthoDB" id="9803381at2"/>
<evidence type="ECO:0000313" key="9">
    <source>
        <dbReference type="EMBL" id="RAK60702.1"/>
    </source>
</evidence>
<evidence type="ECO:0000256" key="2">
    <source>
        <dbReference type="ARBA" id="ARBA00022475"/>
    </source>
</evidence>
<feature type="transmembrane region" description="Helical" evidence="7">
    <location>
        <begin position="292"/>
        <end position="312"/>
    </location>
</feature>
<dbReference type="RefSeq" id="WP_111457994.1">
    <property type="nucleotide sequence ID" value="NZ_QFYP01000001.1"/>
</dbReference>
<keyword evidence="6" id="KW-0175">Coiled coil</keyword>
<feature type="transmembrane region" description="Helical" evidence="7">
    <location>
        <begin position="90"/>
        <end position="111"/>
    </location>
</feature>
<dbReference type="PANTHER" id="PTHR35007">
    <property type="entry name" value="INTEGRAL MEMBRANE PROTEIN-RELATED"/>
    <property type="match status" value="1"/>
</dbReference>
<name>A0A328AZZ1_9CAUL</name>
<dbReference type="GO" id="GO:0005886">
    <property type="term" value="C:plasma membrane"/>
    <property type="evidence" value="ECO:0007669"/>
    <property type="project" value="UniProtKB-SubCell"/>
</dbReference>
<evidence type="ECO:0000256" key="3">
    <source>
        <dbReference type="ARBA" id="ARBA00022692"/>
    </source>
</evidence>
<feature type="coiled-coil region" evidence="6">
    <location>
        <begin position="231"/>
        <end position="258"/>
    </location>
</feature>
<feature type="transmembrane region" description="Helical" evidence="7">
    <location>
        <begin position="6"/>
        <end position="27"/>
    </location>
</feature>
<reference evidence="10" key="1">
    <citation type="submission" date="2018-05" db="EMBL/GenBank/DDBJ databases">
        <authorList>
            <person name="Li X."/>
        </authorList>
    </citation>
    <scope>NUCLEOTIDE SEQUENCE [LARGE SCALE GENOMIC DNA]</scope>
    <source>
        <strain evidence="10">HKS-05</strain>
    </source>
</reference>
<feature type="domain" description="Type II secretion system protein GspF" evidence="8">
    <location>
        <begin position="155"/>
        <end position="277"/>
    </location>
</feature>
<feature type="transmembrane region" description="Helical" evidence="7">
    <location>
        <begin position="259"/>
        <end position="280"/>
    </location>
</feature>
<evidence type="ECO:0000259" key="8">
    <source>
        <dbReference type="Pfam" id="PF00482"/>
    </source>
</evidence>
<evidence type="ECO:0000256" key="7">
    <source>
        <dbReference type="SAM" id="Phobius"/>
    </source>
</evidence>
<evidence type="ECO:0000313" key="10">
    <source>
        <dbReference type="Proteomes" id="UP000249842"/>
    </source>
</evidence>
<sequence>MMLALLLPVLLGAVVLLALAALGPGASGKRQLVKRARALGHGRAPGPKGAAAPRLQRAGQSRLDTLAQRFVPRPAVLRARLAATGKPISIGQYAAVSGIIMAAVGVAALMFGASPLFALLAAAADGLFLPHVAVSFLMARRRGKFLKVFAEAIGLIVRGLRAGLPVTETIAVVGQEISEPVGGEFRTVADQIRLGMPVEDAMWQAARRVGLPEFNFLVISLSVQRETGGNLAETLENLEQILRRRQQMRLKIRAMSSEATASALIIGSLPFVMAILMSVVNRDYLSVLFTQPLGRLMLGGGVASLVSGSLIMRQMVKFEI</sequence>
<dbReference type="PANTHER" id="PTHR35007:SF1">
    <property type="entry name" value="PILUS ASSEMBLY PROTEIN"/>
    <property type="match status" value="1"/>
</dbReference>
<evidence type="ECO:0000256" key="1">
    <source>
        <dbReference type="ARBA" id="ARBA00004651"/>
    </source>
</evidence>
<keyword evidence="3 7" id="KW-0812">Transmembrane</keyword>
<dbReference type="Proteomes" id="UP000249842">
    <property type="component" value="Unassembled WGS sequence"/>
</dbReference>
<organism evidence="9 10">
    <name type="scientific">Phenylobacterium hankyongense</name>
    <dbReference type="NCBI Taxonomy" id="1813876"/>
    <lineage>
        <taxon>Bacteria</taxon>
        <taxon>Pseudomonadati</taxon>
        <taxon>Pseudomonadota</taxon>
        <taxon>Alphaproteobacteria</taxon>
        <taxon>Caulobacterales</taxon>
        <taxon>Caulobacteraceae</taxon>
        <taxon>Phenylobacterium</taxon>
    </lineage>
</organism>
<keyword evidence="2" id="KW-1003">Cell membrane</keyword>
<gene>
    <name evidence="9" type="ORF">DJ021_13235</name>
</gene>
<comment type="caution">
    <text evidence="9">The sequence shown here is derived from an EMBL/GenBank/DDBJ whole genome shotgun (WGS) entry which is preliminary data.</text>
</comment>
<evidence type="ECO:0000256" key="6">
    <source>
        <dbReference type="SAM" id="Coils"/>
    </source>
</evidence>
<accession>A0A328AZZ1</accession>
<keyword evidence="5 7" id="KW-0472">Membrane</keyword>
<dbReference type="Gene3D" id="1.20.81.30">
    <property type="entry name" value="Type II secretion system (T2SS), domain F"/>
    <property type="match status" value="1"/>
</dbReference>
<dbReference type="InterPro" id="IPR018076">
    <property type="entry name" value="T2SS_GspF_dom"/>
</dbReference>
<proteinExistence type="predicted"/>
<protein>
    <submittedName>
        <fullName evidence="9">Pilus assembly protein TadB</fullName>
    </submittedName>
</protein>
<dbReference type="Pfam" id="PF00482">
    <property type="entry name" value="T2SSF"/>
    <property type="match status" value="1"/>
</dbReference>
<feature type="transmembrane region" description="Helical" evidence="7">
    <location>
        <begin position="117"/>
        <end position="139"/>
    </location>
</feature>
<comment type="subcellular location">
    <subcellularLocation>
        <location evidence="1">Cell membrane</location>
        <topology evidence="1">Multi-pass membrane protein</topology>
    </subcellularLocation>
</comment>